<feature type="transmembrane region" description="Helical" evidence="5">
    <location>
        <begin position="159"/>
        <end position="180"/>
    </location>
</feature>
<evidence type="ECO:0000256" key="4">
    <source>
        <dbReference type="ARBA" id="ARBA00023136"/>
    </source>
</evidence>
<dbReference type="Proteomes" id="UP001499884">
    <property type="component" value="Unassembled WGS sequence"/>
</dbReference>
<sequence>MSTEPAKDGAQAPGLDRTLGLRSVVLFGLAYMTPLIVLGTFGVVADATHGAVPVAYALALVAMLFTAHSYGRMAATHPVAGSAYTYVTRAIDGRVGFLVGWATLLDYFFLPMVIWLIGASYLKAEWPGVPLWVWVLGFIVLTTVLNVRGIRTAERVNDLLMVFQVLVIAAFVALSARHVVELHGGGGLADATPFWNSASTVSAVSAGAALAAYSFLGFDAVTTLTEETLEPRRTMPRAILLIALIGGGIFVLVAYVTQLAHPGSRFEDTGSAAFEIAKAVGGDVFSSVFLAGLVVAQTASGIAAQASTSRLLYAMGRDGALPSRVFGRIHRRFRTPAFNVLLTGAVGLIALTLDVATSTSFINFGAFTAFTFVNLSVLATFVRERRAGRAPGVAGHVVAPLIGAGVDVWLLAHLDSSAVELGLAWLVLGILYLAWLTRLFRRPPPTLDFSEGDEPRAAADV</sequence>
<evidence type="ECO:0000256" key="1">
    <source>
        <dbReference type="ARBA" id="ARBA00004141"/>
    </source>
</evidence>
<feature type="transmembrane region" description="Helical" evidence="5">
    <location>
        <begin position="95"/>
        <end position="117"/>
    </location>
</feature>
<keyword evidence="8" id="KW-1185">Reference proteome</keyword>
<feature type="transmembrane region" description="Helical" evidence="5">
    <location>
        <begin position="418"/>
        <end position="436"/>
    </location>
</feature>
<evidence type="ECO:0000313" key="7">
    <source>
        <dbReference type="EMBL" id="GAA3712703.1"/>
    </source>
</evidence>
<feature type="transmembrane region" description="Helical" evidence="5">
    <location>
        <begin position="129"/>
        <end position="147"/>
    </location>
</feature>
<keyword evidence="3 5" id="KW-1133">Transmembrane helix</keyword>
<dbReference type="RefSeq" id="WP_345641178.1">
    <property type="nucleotide sequence ID" value="NZ_BAABEP010000003.1"/>
</dbReference>
<dbReference type="PANTHER" id="PTHR42770:SF8">
    <property type="entry name" value="PUTRESCINE IMPORTER PUUP"/>
    <property type="match status" value="1"/>
</dbReference>
<dbReference type="Pfam" id="PF00324">
    <property type="entry name" value="AA_permease"/>
    <property type="match status" value="1"/>
</dbReference>
<feature type="transmembrane region" description="Helical" evidence="5">
    <location>
        <begin position="361"/>
        <end position="381"/>
    </location>
</feature>
<feature type="domain" description="Amino acid permease/ SLC12A" evidence="6">
    <location>
        <begin position="35"/>
        <end position="373"/>
    </location>
</feature>
<comment type="subcellular location">
    <subcellularLocation>
        <location evidence="1">Membrane</location>
        <topology evidence="1">Multi-pass membrane protein</topology>
    </subcellularLocation>
</comment>
<feature type="transmembrane region" description="Helical" evidence="5">
    <location>
        <begin position="50"/>
        <end position="67"/>
    </location>
</feature>
<evidence type="ECO:0000256" key="3">
    <source>
        <dbReference type="ARBA" id="ARBA00022989"/>
    </source>
</evidence>
<evidence type="ECO:0000256" key="5">
    <source>
        <dbReference type="SAM" id="Phobius"/>
    </source>
</evidence>
<dbReference type="PIRSF" id="PIRSF006060">
    <property type="entry name" value="AA_transporter"/>
    <property type="match status" value="1"/>
</dbReference>
<feature type="transmembrane region" description="Helical" evidence="5">
    <location>
        <begin position="200"/>
        <end position="218"/>
    </location>
</feature>
<dbReference type="InterPro" id="IPR050367">
    <property type="entry name" value="APC_superfamily"/>
</dbReference>
<accession>A0ABP7E313</accession>
<reference evidence="8" key="1">
    <citation type="journal article" date="2019" name="Int. J. Syst. Evol. Microbiol.">
        <title>The Global Catalogue of Microorganisms (GCM) 10K type strain sequencing project: providing services to taxonomists for standard genome sequencing and annotation.</title>
        <authorList>
            <consortium name="The Broad Institute Genomics Platform"/>
            <consortium name="The Broad Institute Genome Sequencing Center for Infectious Disease"/>
            <person name="Wu L."/>
            <person name="Ma J."/>
        </authorList>
    </citation>
    <scope>NUCLEOTIDE SEQUENCE [LARGE SCALE GENOMIC DNA]</scope>
    <source>
        <strain evidence="8">JCM 30846</strain>
    </source>
</reference>
<dbReference type="PANTHER" id="PTHR42770">
    <property type="entry name" value="AMINO ACID TRANSPORTER-RELATED"/>
    <property type="match status" value="1"/>
</dbReference>
<feature type="transmembrane region" description="Helical" evidence="5">
    <location>
        <begin position="393"/>
        <end position="412"/>
    </location>
</feature>
<feature type="transmembrane region" description="Helical" evidence="5">
    <location>
        <begin position="284"/>
        <end position="304"/>
    </location>
</feature>
<evidence type="ECO:0000259" key="6">
    <source>
        <dbReference type="Pfam" id="PF00324"/>
    </source>
</evidence>
<feature type="transmembrane region" description="Helical" evidence="5">
    <location>
        <begin position="238"/>
        <end position="257"/>
    </location>
</feature>
<dbReference type="EMBL" id="BAABEP010000003">
    <property type="protein sequence ID" value="GAA3712703.1"/>
    <property type="molecule type" value="Genomic_DNA"/>
</dbReference>
<feature type="transmembrane region" description="Helical" evidence="5">
    <location>
        <begin position="24"/>
        <end position="44"/>
    </location>
</feature>
<evidence type="ECO:0000313" key="8">
    <source>
        <dbReference type="Proteomes" id="UP001499884"/>
    </source>
</evidence>
<name>A0ABP7E313_9ACTN</name>
<gene>
    <name evidence="7" type="ORF">GCM10023082_08080</name>
</gene>
<comment type="caution">
    <text evidence="7">The sequence shown here is derived from an EMBL/GenBank/DDBJ whole genome shotgun (WGS) entry which is preliminary data.</text>
</comment>
<evidence type="ECO:0000256" key="2">
    <source>
        <dbReference type="ARBA" id="ARBA00022692"/>
    </source>
</evidence>
<dbReference type="InterPro" id="IPR004841">
    <property type="entry name" value="AA-permease/SLC12A_dom"/>
</dbReference>
<keyword evidence="2 5" id="KW-0812">Transmembrane</keyword>
<keyword evidence="4 5" id="KW-0472">Membrane</keyword>
<feature type="transmembrane region" description="Helical" evidence="5">
    <location>
        <begin position="337"/>
        <end position="355"/>
    </location>
</feature>
<protein>
    <submittedName>
        <fullName evidence="7">APC family permease</fullName>
    </submittedName>
</protein>
<dbReference type="Gene3D" id="1.20.1740.10">
    <property type="entry name" value="Amino acid/polyamine transporter I"/>
    <property type="match status" value="1"/>
</dbReference>
<organism evidence="7 8">
    <name type="scientific">Streptomyces tremellae</name>
    <dbReference type="NCBI Taxonomy" id="1124239"/>
    <lineage>
        <taxon>Bacteria</taxon>
        <taxon>Bacillati</taxon>
        <taxon>Actinomycetota</taxon>
        <taxon>Actinomycetes</taxon>
        <taxon>Kitasatosporales</taxon>
        <taxon>Streptomycetaceae</taxon>
        <taxon>Streptomyces</taxon>
    </lineage>
</organism>
<proteinExistence type="predicted"/>